<keyword evidence="3" id="KW-0436">Ligase</keyword>
<keyword evidence="1" id="KW-0596">Phosphopantetheine</keyword>
<evidence type="ECO:0000259" key="4">
    <source>
        <dbReference type="PROSITE" id="PS50075"/>
    </source>
</evidence>
<dbReference type="PROSITE" id="PS50075">
    <property type="entry name" value="CARRIER"/>
    <property type="match status" value="1"/>
</dbReference>
<dbReference type="EMBL" id="KZ819420">
    <property type="protein sequence ID" value="PWN40353.1"/>
    <property type="molecule type" value="Genomic_DNA"/>
</dbReference>
<sequence>MRAKDLPSGASADDASIPLTRIQQAYIIGRSVSLNNLSAVPCQIYQQLELRTPDIRGLGAAPFQNAQEMLIARHEALRTKIDVESMRQRILAVDAVVPPNIGYSDLCDLCPASQDQALKVTRRRMQHKVFPLDTAPMFEAHLDVINQDKAVLHVCADLIILDFVSLAILLEELTHLLRGRTDRLAPNPPSLRECMVAVTKPAARCILHRRQPELEELDSTPHSSPVLPRREKTVVLETKADFCRLQQYWSAEQFDELKSTCRKHGARPSAALIGVYASILQRWKGTFEAFSIGLTTSMRDMLPLEARETVVGNFTSSVSVSVEPSAGQSFSALVQAISKDLERLSSREDKCASAYPSSAPAYIFTGLLGSTRGSQRMPMGLGARSQQGYSSTPGVVIDFQAIRNPTDGGVLLRWDVRREAHPEGMLEGMFEAFVGAAASILSGDAWARPLEIDIEAQLFTRRQANKTAADLSLPIKIENAFLQYALADPERIAVEEFEGESVSYGQLRSAAERIASHVRLLVLKRPDQKARVGLLMGRSWRQAAAVYGCLHAGASFVPLSTAWPDRRLKHVLDDARALAVIMHGSFDRTRVESVLGGREWLSVEHMLSQPPSTELSNDVSGQRLDQTDEAYILYTSGSTGLPKGVVLSHRAVLNTCYDVFKRCEIGAKDAVLAVADLTFDLSIFDLSILCIGAKLIMLPEKICRDPQCWGRAVTDHGVTVWNSVPSAVQMLLLDKSNQAAVQKLRVCLLSGDVVQTSLLCRLRSVSEDLDIWTLGGATEAAIWSIAQPCGTAADASSLVRVPYGVPLSNQRWYCVQSIDPWIESPTWVTGELLIAGDGLAQGYTDEQETRKKFVQHPSTDERLFCTGDLGRYLPNGQLEIFGRRDDQIKTDGGRRVSMGEIEYALICCKGVEAAVAVQLDSRALAVCVVFSNACQEKESKSLPRSKCSDLSVCEPMQRSYLQEACKALLPAYMLPRHFFSALSFPVTANGKIDRRAVKQATEALLKSNASGLSPKEEQQGKDTMDIESLVICSFARILGLNKQQVAATSDFFELGGSSMQAVQVVLDLQRSYTLRADYADLFQASSCYVYALTLQPTRCG</sequence>
<dbReference type="GeneID" id="37037584"/>
<dbReference type="InterPro" id="IPR045851">
    <property type="entry name" value="AMP-bd_C_sf"/>
</dbReference>
<reference evidence="5 6" key="1">
    <citation type="journal article" date="2018" name="Mol. Biol. Evol.">
        <title>Broad Genomic Sampling Reveals a Smut Pathogenic Ancestry of the Fungal Clade Ustilaginomycotina.</title>
        <authorList>
            <person name="Kijpornyongpan T."/>
            <person name="Mondo S.J."/>
            <person name="Barry K."/>
            <person name="Sandor L."/>
            <person name="Lee J."/>
            <person name="Lipzen A."/>
            <person name="Pangilinan J."/>
            <person name="LaButti K."/>
            <person name="Hainaut M."/>
            <person name="Henrissat B."/>
            <person name="Grigoriev I.V."/>
            <person name="Spatafora J.W."/>
            <person name="Aime M.C."/>
        </authorList>
    </citation>
    <scope>NUCLEOTIDE SEQUENCE [LARGE SCALE GENOMIC DNA]</scope>
    <source>
        <strain evidence="5 6">MCA 4658</strain>
    </source>
</reference>
<feature type="domain" description="Carrier" evidence="4">
    <location>
        <begin position="1021"/>
        <end position="1098"/>
    </location>
</feature>
<evidence type="ECO:0000313" key="6">
    <source>
        <dbReference type="Proteomes" id="UP000245783"/>
    </source>
</evidence>
<gene>
    <name evidence="5" type="ORF">IE81DRAFT_342770</name>
</gene>
<dbReference type="GO" id="GO:0016874">
    <property type="term" value="F:ligase activity"/>
    <property type="evidence" value="ECO:0007669"/>
    <property type="project" value="UniProtKB-KW"/>
</dbReference>
<proteinExistence type="predicted"/>
<dbReference type="GO" id="GO:0005737">
    <property type="term" value="C:cytoplasm"/>
    <property type="evidence" value="ECO:0007669"/>
    <property type="project" value="TreeGrafter"/>
</dbReference>
<dbReference type="InterPro" id="IPR009081">
    <property type="entry name" value="PP-bd_ACP"/>
</dbReference>
<dbReference type="InterPro" id="IPR042099">
    <property type="entry name" value="ANL_N_sf"/>
</dbReference>
<dbReference type="Gene3D" id="3.30.559.30">
    <property type="entry name" value="Nonribosomal peptide synthetase, condensation domain"/>
    <property type="match status" value="1"/>
</dbReference>
<dbReference type="GO" id="GO:0043041">
    <property type="term" value="P:amino acid activation for nonribosomal peptide biosynthetic process"/>
    <property type="evidence" value="ECO:0007669"/>
    <property type="project" value="TreeGrafter"/>
</dbReference>
<dbReference type="InterPro" id="IPR000873">
    <property type="entry name" value="AMP-dep_synth/lig_dom"/>
</dbReference>
<dbReference type="GO" id="GO:0044550">
    <property type="term" value="P:secondary metabolite biosynthetic process"/>
    <property type="evidence" value="ECO:0007669"/>
    <property type="project" value="TreeGrafter"/>
</dbReference>
<dbReference type="SUPFAM" id="SSF52777">
    <property type="entry name" value="CoA-dependent acyltransferases"/>
    <property type="match status" value="2"/>
</dbReference>
<dbReference type="Pfam" id="PF00668">
    <property type="entry name" value="Condensation"/>
    <property type="match status" value="1"/>
</dbReference>
<dbReference type="STRING" id="1522189.A0A316VV89"/>
<dbReference type="Gene3D" id="3.40.50.12780">
    <property type="entry name" value="N-terminal domain of ligase-like"/>
    <property type="match status" value="1"/>
</dbReference>
<accession>A0A316VV89</accession>
<name>A0A316VV89_9BASI</name>
<dbReference type="InterPro" id="IPR001242">
    <property type="entry name" value="Condensation_dom"/>
</dbReference>
<dbReference type="SUPFAM" id="SSF47336">
    <property type="entry name" value="ACP-like"/>
    <property type="match status" value="1"/>
</dbReference>
<dbReference type="Gene3D" id="1.10.1200.10">
    <property type="entry name" value="ACP-like"/>
    <property type="match status" value="1"/>
</dbReference>
<keyword evidence="6" id="KW-1185">Reference proteome</keyword>
<dbReference type="PANTHER" id="PTHR45527">
    <property type="entry name" value="NONRIBOSOMAL PEPTIDE SYNTHETASE"/>
    <property type="match status" value="1"/>
</dbReference>
<dbReference type="RefSeq" id="XP_025367513.1">
    <property type="nucleotide sequence ID" value="XM_025515714.1"/>
</dbReference>
<dbReference type="GO" id="GO:0031177">
    <property type="term" value="F:phosphopantetheine binding"/>
    <property type="evidence" value="ECO:0007669"/>
    <property type="project" value="TreeGrafter"/>
</dbReference>
<dbReference type="Gene3D" id="3.30.300.30">
    <property type="match status" value="1"/>
</dbReference>
<dbReference type="PANTHER" id="PTHR45527:SF10">
    <property type="entry name" value="PYOCHELIN SYNTHASE PCHF"/>
    <property type="match status" value="1"/>
</dbReference>
<dbReference type="InterPro" id="IPR036736">
    <property type="entry name" value="ACP-like_sf"/>
</dbReference>
<dbReference type="InterPro" id="IPR023213">
    <property type="entry name" value="CAT-like_dom_sf"/>
</dbReference>
<evidence type="ECO:0000256" key="2">
    <source>
        <dbReference type="ARBA" id="ARBA00022553"/>
    </source>
</evidence>
<organism evidence="5 6">
    <name type="scientific">Ceraceosorus guamensis</name>
    <dbReference type="NCBI Taxonomy" id="1522189"/>
    <lineage>
        <taxon>Eukaryota</taxon>
        <taxon>Fungi</taxon>
        <taxon>Dikarya</taxon>
        <taxon>Basidiomycota</taxon>
        <taxon>Ustilaginomycotina</taxon>
        <taxon>Exobasidiomycetes</taxon>
        <taxon>Ceraceosorales</taxon>
        <taxon>Ceraceosoraceae</taxon>
        <taxon>Ceraceosorus</taxon>
    </lineage>
</organism>
<dbReference type="Proteomes" id="UP000245783">
    <property type="component" value="Unassembled WGS sequence"/>
</dbReference>
<dbReference type="Gene3D" id="3.30.559.10">
    <property type="entry name" value="Chloramphenicol acetyltransferase-like domain"/>
    <property type="match status" value="1"/>
</dbReference>
<dbReference type="PROSITE" id="PS00455">
    <property type="entry name" value="AMP_BINDING"/>
    <property type="match status" value="1"/>
</dbReference>
<evidence type="ECO:0000256" key="1">
    <source>
        <dbReference type="ARBA" id="ARBA00022450"/>
    </source>
</evidence>
<dbReference type="InterPro" id="IPR020845">
    <property type="entry name" value="AMP-binding_CS"/>
</dbReference>
<evidence type="ECO:0000256" key="3">
    <source>
        <dbReference type="ARBA" id="ARBA00022598"/>
    </source>
</evidence>
<dbReference type="SUPFAM" id="SSF56801">
    <property type="entry name" value="Acetyl-CoA synthetase-like"/>
    <property type="match status" value="1"/>
</dbReference>
<protein>
    <submittedName>
        <fullName evidence="5">Acetyl-CoA synthetase-like protein</fullName>
    </submittedName>
</protein>
<dbReference type="AlphaFoldDB" id="A0A316VV89"/>
<keyword evidence="2" id="KW-0597">Phosphoprotein</keyword>
<dbReference type="OrthoDB" id="416786at2759"/>
<evidence type="ECO:0000313" key="5">
    <source>
        <dbReference type="EMBL" id="PWN40353.1"/>
    </source>
</evidence>
<dbReference type="Pfam" id="PF00550">
    <property type="entry name" value="PP-binding"/>
    <property type="match status" value="1"/>
</dbReference>
<dbReference type="Pfam" id="PF00501">
    <property type="entry name" value="AMP-binding"/>
    <property type="match status" value="1"/>
</dbReference>
<dbReference type="InParanoid" id="A0A316VV89"/>